<name>A7NMI4_ROSCS</name>
<gene>
    <name evidence="3" type="ordered locus">Rcas_2675</name>
</gene>
<dbReference type="OrthoDB" id="135264at2"/>
<organism evidence="3 4">
    <name type="scientific">Roseiflexus castenholzii (strain DSM 13941 / HLO8)</name>
    <dbReference type="NCBI Taxonomy" id="383372"/>
    <lineage>
        <taxon>Bacteria</taxon>
        <taxon>Bacillati</taxon>
        <taxon>Chloroflexota</taxon>
        <taxon>Chloroflexia</taxon>
        <taxon>Chloroflexales</taxon>
        <taxon>Roseiflexineae</taxon>
        <taxon>Roseiflexaceae</taxon>
        <taxon>Roseiflexus</taxon>
    </lineage>
</organism>
<dbReference type="PANTHER" id="PTHR10579">
    <property type="entry name" value="CALCIUM-ACTIVATED CHLORIDE CHANNEL REGULATOR"/>
    <property type="match status" value="1"/>
</dbReference>
<dbReference type="KEGG" id="rca:Rcas_2675"/>
<dbReference type="InterPro" id="IPR002035">
    <property type="entry name" value="VWF_A"/>
</dbReference>
<sequence length="777" mass="82652">MVFVRSMRVGMAVMALWVFGVWMVWLPGGAHSATGFPPSSSSAFVSPATGVSESGASTPFRILRPSTRRPVDAGSPFRPSKIVVELIYRGYATKQDITVTIGGKPATIISLVPVRYLIEVQAPQQPAQGRYDLEVTVKGVTVREPGAVTYFGVNNASVILTIDRSGSMGTAKMAAAREAARQFVDLMQAGDGIGVVSFDHVIETPLSLTTIAEAPLPSAFLFSDSMETGASRWIAAPPWGLTSVARNSAQAWTDSPAGNYANNTNSALEIATPIAIPASMTAPALMFWHRYDIENGFDRGEVEISANNGVTWQRLRSFTGTALGWRREMISLDAYRGQTVRVRFRLVTNAFGVRDGWYIDDVALGPAWDDVRARAQAAIDTLNSRGATSIGGGLQRSQHLLTSANPAIPRAIVLLSDGQENTSPYVADVLPPIRDAQTTVHTIGVGQDADQRLMLSIAAQTGGTYNYAPTPDQLARIYNTISGNVSNRQTLATANGSVAPSAVVTQEVTIDPSIAEATFWVGWTNPGIGVALTLQMPSGVSIDPATPTTNSDVVYVSGDTYAYYRVRTPTLTPGVWRMRVSRAASSPGIVAAEALPSEVAGEEHLEPEVENGIAPVDSLREARSVEPDEPAAPPALPASTDEPFVVRATARADLTLGFYPDKTEYLTTEPIIGFVTLADDAPITGANVLLSVQYPGQTTPFTVPMHDDGLHGDGAAGDGVYAVLLLGPREPGTVTFTVTASGSSRQGEPFVRQAELSTFIVANPNPYTLVHLPLVAR</sequence>
<dbReference type="Pfam" id="PF00092">
    <property type="entry name" value="VWA"/>
    <property type="match status" value="1"/>
</dbReference>
<dbReference type="RefSeq" id="WP_012121170.1">
    <property type="nucleotide sequence ID" value="NC_009767.1"/>
</dbReference>
<dbReference type="Gene3D" id="2.60.120.260">
    <property type="entry name" value="Galactose-binding domain-like"/>
    <property type="match status" value="1"/>
</dbReference>
<keyword evidence="4" id="KW-1185">Reference proteome</keyword>
<dbReference type="NCBIfam" id="NF041940">
    <property type="entry name" value="choice_anch_X"/>
    <property type="match status" value="1"/>
</dbReference>
<accession>A7NMI4</accession>
<dbReference type="InterPro" id="IPR013320">
    <property type="entry name" value="ConA-like_dom_sf"/>
</dbReference>
<dbReference type="Proteomes" id="UP000000263">
    <property type="component" value="Chromosome"/>
</dbReference>
<dbReference type="eggNOG" id="COG4412">
    <property type="taxonomic scope" value="Bacteria"/>
</dbReference>
<protein>
    <submittedName>
        <fullName evidence="3">von Willebrand factor type A</fullName>
    </submittedName>
</protein>
<reference evidence="3 4" key="1">
    <citation type="submission" date="2007-08" db="EMBL/GenBank/DDBJ databases">
        <title>Complete sequence of Roseiflexus castenholzii DSM 13941.</title>
        <authorList>
            <consortium name="US DOE Joint Genome Institute"/>
            <person name="Copeland A."/>
            <person name="Lucas S."/>
            <person name="Lapidus A."/>
            <person name="Barry K."/>
            <person name="Glavina del Rio T."/>
            <person name="Dalin E."/>
            <person name="Tice H."/>
            <person name="Pitluck S."/>
            <person name="Thompson L.S."/>
            <person name="Brettin T."/>
            <person name="Bruce D."/>
            <person name="Detter J.C."/>
            <person name="Han C."/>
            <person name="Tapia R."/>
            <person name="Schmutz J."/>
            <person name="Larimer F."/>
            <person name="Land M."/>
            <person name="Hauser L."/>
            <person name="Kyrpides N."/>
            <person name="Mikhailova N."/>
            <person name="Bryant D.A."/>
            <person name="Hanada S."/>
            <person name="Tsukatani Y."/>
            <person name="Richardson P."/>
        </authorList>
    </citation>
    <scope>NUCLEOTIDE SEQUENCE [LARGE SCALE GENOMIC DNA]</scope>
    <source>
        <strain evidence="4">DSM 13941 / HLO8</strain>
    </source>
</reference>
<dbReference type="CDD" id="cd00198">
    <property type="entry name" value="vWFA"/>
    <property type="match status" value="1"/>
</dbReference>
<dbReference type="SMART" id="SM00327">
    <property type="entry name" value="VWA"/>
    <property type="match status" value="1"/>
</dbReference>
<dbReference type="InterPro" id="IPR036465">
    <property type="entry name" value="vWFA_dom_sf"/>
</dbReference>
<dbReference type="PANTHER" id="PTHR10579:SF43">
    <property type="entry name" value="ZINC FINGER (C3HC4-TYPE RING FINGER) FAMILY PROTEIN"/>
    <property type="match status" value="1"/>
</dbReference>
<dbReference type="eggNOG" id="COG2304">
    <property type="taxonomic scope" value="Bacteria"/>
</dbReference>
<dbReference type="InterPro" id="IPR051266">
    <property type="entry name" value="CLCR"/>
</dbReference>
<dbReference type="STRING" id="383372.Rcas_2675"/>
<dbReference type="EMBL" id="CP000804">
    <property type="protein sequence ID" value="ABU58746.1"/>
    <property type="molecule type" value="Genomic_DNA"/>
</dbReference>
<dbReference type="Gene3D" id="3.40.50.410">
    <property type="entry name" value="von Willebrand factor, type A domain"/>
    <property type="match status" value="2"/>
</dbReference>
<dbReference type="AlphaFoldDB" id="A7NMI4"/>
<evidence type="ECO:0000259" key="2">
    <source>
        <dbReference type="PROSITE" id="PS50234"/>
    </source>
</evidence>
<dbReference type="SUPFAM" id="SSF49899">
    <property type="entry name" value="Concanavalin A-like lectins/glucanases"/>
    <property type="match status" value="1"/>
</dbReference>
<evidence type="ECO:0000256" key="1">
    <source>
        <dbReference type="SAM" id="MobiDB-lite"/>
    </source>
</evidence>
<feature type="region of interest" description="Disordered" evidence="1">
    <location>
        <begin position="621"/>
        <end position="640"/>
    </location>
</feature>
<dbReference type="SUPFAM" id="SSF53300">
    <property type="entry name" value="vWA-like"/>
    <property type="match status" value="1"/>
</dbReference>
<feature type="domain" description="VWFA" evidence="2">
    <location>
        <begin position="386"/>
        <end position="481"/>
    </location>
</feature>
<evidence type="ECO:0000313" key="4">
    <source>
        <dbReference type="Proteomes" id="UP000000263"/>
    </source>
</evidence>
<evidence type="ECO:0000313" key="3">
    <source>
        <dbReference type="EMBL" id="ABU58746.1"/>
    </source>
</evidence>
<dbReference type="PROSITE" id="PS50234">
    <property type="entry name" value="VWFA"/>
    <property type="match status" value="1"/>
</dbReference>
<proteinExistence type="predicted"/>
<dbReference type="HOGENOM" id="CLU_012533_0_0_0"/>